<dbReference type="RefSeq" id="WP_025487891.1">
    <property type="nucleotide sequence ID" value="NZ_CALBAU010000462.1"/>
</dbReference>
<feature type="transmembrane region" description="Helical" evidence="8">
    <location>
        <begin position="176"/>
        <end position="196"/>
    </location>
</feature>
<gene>
    <name evidence="11" type="ORF">DWY69_22635</name>
    <name evidence="10" type="ORF">DXC51_00100</name>
</gene>
<feature type="transmembrane region" description="Helical" evidence="8">
    <location>
        <begin position="295"/>
        <end position="314"/>
    </location>
</feature>
<accession>A0A3E3IJB3</accession>
<feature type="domain" description="NADH:quinone oxidoreductase/Mrp antiporter transmembrane" evidence="9">
    <location>
        <begin position="141"/>
        <end position="434"/>
    </location>
</feature>
<dbReference type="OrthoDB" id="9807568at2"/>
<evidence type="ECO:0000313" key="13">
    <source>
        <dbReference type="Proteomes" id="UP000261166"/>
    </source>
</evidence>
<dbReference type="AlphaFoldDB" id="A0A3E3IJB3"/>
<keyword evidence="3 7" id="KW-0812">Transmembrane</keyword>
<dbReference type="Pfam" id="PF00361">
    <property type="entry name" value="Proton_antipo_M"/>
    <property type="match status" value="1"/>
</dbReference>
<dbReference type="Proteomes" id="UP000260812">
    <property type="component" value="Unassembled WGS sequence"/>
</dbReference>
<proteinExistence type="predicted"/>
<evidence type="ECO:0000313" key="10">
    <source>
        <dbReference type="EMBL" id="RGE64784.1"/>
    </source>
</evidence>
<reference evidence="11 13" key="1">
    <citation type="submission" date="2018-08" db="EMBL/GenBank/DDBJ databases">
        <title>A genome reference for cultivated species of the human gut microbiota.</title>
        <authorList>
            <person name="Zou Y."/>
            <person name="Xue W."/>
            <person name="Luo G."/>
        </authorList>
    </citation>
    <scope>NUCLEOTIDE SEQUENCE [LARGE SCALE GENOMIC DNA]</scope>
    <source>
        <strain evidence="11 13">AF26-4BH</strain>
        <strain evidence="10">TF05-5AC</strain>
    </source>
</reference>
<feature type="transmembrane region" description="Helical" evidence="8">
    <location>
        <begin position="527"/>
        <end position="550"/>
    </location>
</feature>
<feature type="transmembrane region" description="Helical" evidence="8">
    <location>
        <begin position="363"/>
        <end position="384"/>
    </location>
</feature>
<keyword evidence="5" id="KW-0560">Oxidoreductase</keyword>
<comment type="subcellular location">
    <subcellularLocation>
        <location evidence="1">Cell membrane</location>
        <topology evidence="1">Multi-pass membrane protein</topology>
    </subcellularLocation>
    <subcellularLocation>
        <location evidence="7">Membrane</location>
        <topology evidence="7">Multi-pass membrane protein</topology>
    </subcellularLocation>
</comment>
<dbReference type="GeneID" id="97985322"/>
<keyword evidence="4 8" id="KW-1133">Transmembrane helix</keyword>
<feature type="transmembrane region" description="Helical" evidence="8">
    <location>
        <begin position="6"/>
        <end position="24"/>
    </location>
</feature>
<feature type="transmembrane region" description="Helical" evidence="8">
    <location>
        <begin position="396"/>
        <end position="414"/>
    </location>
</feature>
<feature type="transmembrane region" description="Helical" evidence="8">
    <location>
        <begin position="124"/>
        <end position="141"/>
    </location>
</feature>
<feature type="transmembrane region" description="Helical" evidence="8">
    <location>
        <begin position="44"/>
        <end position="65"/>
    </location>
</feature>
<evidence type="ECO:0000256" key="3">
    <source>
        <dbReference type="ARBA" id="ARBA00022692"/>
    </source>
</evidence>
<keyword evidence="12" id="KW-1185">Reference proteome</keyword>
<dbReference type="InterPro" id="IPR052175">
    <property type="entry name" value="ComplexI-like_HydComp"/>
</dbReference>
<evidence type="ECO:0000313" key="11">
    <source>
        <dbReference type="EMBL" id="RGE67154.1"/>
    </source>
</evidence>
<evidence type="ECO:0000256" key="8">
    <source>
        <dbReference type="SAM" id="Phobius"/>
    </source>
</evidence>
<evidence type="ECO:0000259" key="9">
    <source>
        <dbReference type="Pfam" id="PF00361"/>
    </source>
</evidence>
<organism evidence="11 13">
    <name type="scientific">Eisenbergiella massiliensis</name>
    <dbReference type="NCBI Taxonomy" id="1720294"/>
    <lineage>
        <taxon>Bacteria</taxon>
        <taxon>Bacillati</taxon>
        <taxon>Bacillota</taxon>
        <taxon>Clostridia</taxon>
        <taxon>Lachnospirales</taxon>
        <taxon>Lachnospiraceae</taxon>
        <taxon>Eisenbergiella</taxon>
    </lineage>
</organism>
<evidence type="ECO:0000313" key="12">
    <source>
        <dbReference type="Proteomes" id="UP000260812"/>
    </source>
</evidence>
<sequence>MTGDYMLLLILCIPFAGALVTLLLRGGEKGAGESSDGKKKRDIWTGLITAAEMLIFASLFVIFLAGGRTGIAFDFQWEGFCGLGLHLCMDGFRALYCLVASLMWMMTSFFSMEYMGSYTSRNRYRFFTLLTLGATVGVFLSADLYTAFIFFEIMSFTSYTWVAHEETKEALRAAETYLAVAVIGGLVMLMGLFILYRELGTLEITALAEAVRSHTLAGESGAVRYRNLFIGASCLLFGFGAKAGVFPLHIWLPKAHPVAPAPASALLSGILTKAGIFGVLVVSCSLLQFDVRWGALILFLGVLTMFTGALLALFSVNLKRTLACSSVSQIGFILIGIGMQGLLGEEGSLAIRGSLLHMVNHSLIKLVLFMAAGVVFMNLHKLNLNEIRGFGRKKPLLNACFLMGALGIGGVPLWNGYTSKTLLHESIVEYRLLLASANAGVPAGGAHASQAVAELSRAGIAGSPAAGSVLSFFTGPLWMGIVEWVFLISGGLTVAYMLKLYICLFLEKNADKDRQKEFEGMERYMNGISSFALAGSAVLLPLLGLLPHLITDRLADMSSAFLNAQQPEAVVAYFSLVNLKGAGISLIIGILLYLTVVRKWMLCVREGQSVYVDRWPSWLDLEDRIYRPVLQKLLPLLFGSICRIADRLVDSLVVLLRKTIYRDSKIPHELKEGTALTHIVGSVLDGVTDYFNHPDATEEELAEEEYIRQHMDGKYEHKLAMVHDDLQENGTIIRRSLSFGLFLACFGLLLTLLYMLID</sequence>
<dbReference type="InterPro" id="IPR001750">
    <property type="entry name" value="ND/Mrp_TM"/>
</dbReference>
<dbReference type="InterPro" id="IPR003918">
    <property type="entry name" value="NADH_UbQ_OxRdtase"/>
</dbReference>
<dbReference type="EMBL" id="QVLV01000001">
    <property type="protein sequence ID" value="RGE64784.1"/>
    <property type="molecule type" value="Genomic_DNA"/>
</dbReference>
<name>A0A3E3IJB3_9FIRM</name>
<dbReference type="EMBL" id="QVLU01000025">
    <property type="protein sequence ID" value="RGE67154.1"/>
    <property type="molecule type" value="Genomic_DNA"/>
</dbReference>
<dbReference type="GO" id="GO:0016491">
    <property type="term" value="F:oxidoreductase activity"/>
    <property type="evidence" value="ECO:0007669"/>
    <property type="project" value="UniProtKB-KW"/>
</dbReference>
<feature type="transmembrane region" description="Helical" evidence="8">
    <location>
        <begin position="570"/>
        <end position="596"/>
    </location>
</feature>
<evidence type="ECO:0000256" key="4">
    <source>
        <dbReference type="ARBA" id="ARBA00022989"/>
    </source>
</evidence>
<protein>
    <submittedName>
        <fullName evidence="11">Sodium:proton antiporter</fullName>
    </submittedName>
</protein>
<dbReference type="PANTHER" id="PTHR42682:SF4">
    <property type="entry name" value="NADH-UBIQUINONE_PLASTOQUINONE"/>
    <property type="match status" value="1"/>
</dbReference>
<feature type="transmembrane region" description="Helical" evidence="8">
    <location>
        <begin position="737"/>
        <end position="757"/>
    </location>
</feature>
<evidence type="ECO:0000256" key="6">
    <source>
        <dbReference type="ARBA" id="ARBA00023136"/>
    </source>
</evidence>
<evidence type="ECO:0000256" key="1">
    <source>
        <dbReference type="ARBA" id="ARBA00004651"/>
    </source>
</evidence>
<evidence type="ECO:0000256" key="7">
    <source>
        <dbReference type="RuleBase" id="RU000320"/>
    </source>
</evidence>
<comment type="caution">
    <text evidence="11">The sequence shown here is derived from an EMBL/GenBank/DDBJ whole genome shotgun (WGS) entry which is preliminary data.</text>
</comment>
<dbReference type="PANTHER" id="PTHR42682">
    <property type="entry name" value="HYDROGENASE-4 COMPONENT F"/>
    <property type="match status" value="1"/>
</dbReference>
<dbReference type="GO" id="GO:0042773">
    <property type="term" value="P:ATP synthesis coupled electron transport"/>
    <property type="evidence" value="ECO:0007669"/>
    <property type="project" value="InterPro"/>
</dbReference>
<feature type="transmembrane region" description="Helical" evidence="8">
    <location>
        <begin position="264"/>
        <end position="289"/>
    </location>
</feature>
<dbReference type="PRINTS" id="PR01437">
    <property type="entry name" value="NUOXDRDTASE4"/>
</dbReference>
<keyword evidence="6 8" id="KW-0472">Membrane</keyword>
<dbReference type="GO" id="GO:0008137">
    <property type="term" value="F:NADH dehydrogenase (ubiquinone) activity"/>
    <property type="evidence" value="ECO:0007669"/>
    <property type="project" value="InterPro"/>
</dbReference>
<feature type="transmembrane region" description="Helical" evidence="8">
    <location>
        <begin position="93"/>
        <end position="112"/>
    </location>
</feature>
<feature type="transmembrane region" description="Helical" evidence="8">
    <location>
        <begin position="484"/>
        <end position="506"/>
    </location>
</feature>
<dbReference type="GO" id="GO:0005886">
    <property type="term" value="C:plasma membrane"/>
    <property type="evidence" value="ECO:0007669"/>
    <property type="project" value="UniProtKB-SubCell"/>
</dbReference>
<evidence type="ECO:0000256" key="5">
    <source>
        <dbReference type="ARBA" id="ARBA00023002"/>
    </source>
</evidence>
<dbReference type="Proteomes" id="UP000261166">
    <property type="component" value="Unassembled WGS sequence"/>
</dbReference>
<feature type="transmembrane region" description="Helical" evidence="8">
    <location>
        <begin position="228"/>
        <end position="252"/>
    </location>
</feature>
<evidence type="ECO:0000256" key="2">
    <source>
        <dbReference type="ARBA" id="ARBA00022475"/>
    </source>
</evidence>
<keyword evidence="2" id="KW-1003">Cell membrane</keyword>